<proteinExistence type="inferred from homology"/>
<dbReference type="Gene3D" id="1.20.1550.10">
    <property type="entry name" value="DsbB-like"/>
    <property type="match status" value="1"/>
</dbReference>
<evidence type="ECO:0000256" key="7">
    <source>
        <dbReference type="ARBA" id="ARBA00023002"/>
    </source>
</evidence>
<dbReference type="NCBIfam" id="NF002849">
    <property type="entry name" value="PRK03113.1"/>
    <property type="match status" value="1"/>
</dbReference>
<evidence type="ECO:0000313" key="14">
    <source>
        <dbReference type="Proteomes" id="UP000092650"/>
    </source>
</evidence>
<comment type="subcellular location">
    <subcellularLocation>
        <location evidence="1">Membrane</location>
        <topology evidence="1">Multi-pass membrane protein</topology>
    </subcellularLocation>
</comment>
<keyword evidence="8 12" id="KW-0472">Membrane</keyword>
<dbReference type="PANTHER" id="PTHR43469">
    <property type="entry name" value="DISULFIDE FORMATION PROTEIN-RELATED"/>
    <property type="match status" value="1"/>
</dbReference>
<keyword evidence="10" id="KW-0143">Chaperone</keyword>
<dbReference type="SUPFAM" id="SSF158442">
    <property type="entry name" value="DsbB-like"/>
    <property type="match status" value="1"/>
</dbReference>
<dbReference type="InterPro" id="IPR012187">
    <property type="entry name" value="Disulphide_bond_form_BdbC"/>
</dbReference>
<keyword evidence="14" id="KW-1185">Reference proteome</keyword>
<dbReference type="STRING" id="1038856.BBI15_10035"/>
<evidence type="ECO:0000256" key="6">
    <source>
        <dbReference type="ARBA" id="ARBA00022989"/>
    </source>
</evidence>
<feature type="transmembrane region" description="Helical" evidence="12">
    <location>
        <begin position="115"/>
        <end position="141"/>
    </location>
</feature>
<dbReference type="KEGG" id="ppla:BBI15_10035"/>
<gene>
    <name evidence="13" type="ORF">BBI15_10035</name>
</gene>
<keyword evidence="3" id="KW-0813">Transport</keyword>
<evidence type="ECO:0000256" key="11">
    <source>
        <dbReference type="ARBA" id="ARBA00023284"/>
    </source>
</evidence>
<keyword evidence="9" id="KW-1015">Disulfide bond</keyword>
<keyword evidence="11" id="KW-0676">Redox-active center</keyword>
<evidence type="ECO:0000256" key="10">
    <source>
        <dbReference type="ARBA" id="ARBA00023186"/>
    </source>
</evidence>
<evidence type="ECO:0000256" key="5">
    <source>
        <dbReference type="ARBA" id="ARBA00022982"/>
    </source>
</evidence>
<dbReference type="GO" id="GO:0016020">
    <property type="term" value="C:membrane"/>
    <property type="evidence" value="ECO:0007669"/>
    <property type="project" value="UniProtKB-SubCell"/>
</dbReference>
<dbReference type="InterPro" id="IPR023380">
    <property type="entry name" value="DsbB-like_sf"/>
</dbReference>
<dbReference type="PANTHER" id="PTHR43469:SF1">
    <property type="entry name" value="SPBETA PROPHAGE-DERIVED DISULFIDE BOND FORMATION PROTEIN B"/>
    <property type="match status" value="1"/>
</dbReference>
<dbReference type="InterPro" id="IPR003752">
    <property type="entry name" value="DiS_bond_form_DsbB/BdbC"/>
</dbReference>
<accession>A0A1C7EA30</accession>
<feature type="transmembrane region" description="Helical" evidence="12">
    <location>
        <begin position="45"/>
        <end position="65"/>
    </location>
</feature>
<keyword evidence="5" id="KW-0249">Electron transport</keyword>
<dbReference type="AlphaFoldDB" id="A0A1C7EA30"/>
<dbReference type="RefSeq" id="WP_068487669.1">
    <property type="nucleotide sequence ID" value="NZ_CP016539.2"/>
</dbReference>
<dbReference type="HAMAP" id="MF_00287">
    <property type="entry name" value="BdbC"/>
    <property type="match status" value="1"/>
</dbReference>
<sequence>MAKEQGQSGKTGILLYSAWFVSLVAMLGSLYFSEVQGFIPCELCWYQRIAMYPLVLILGIATFTNDTKAPRYVLPLSLLGGSISVLHYLEQKIPGFGGFKPCVNGVPCSSEYINWAGFITIPFLALIAFVLITVTMLLLAFRESRS</sequence>
<evidence type="ECO:0000256" key="12">
    <source>
        <dbReference type="SAM" id="Phobius"/>
    </source>
</evidence>
<dbReference type="GO" id="GO:0015035">
    <property type="term" value="F:protein-disulfide reductase activity"/>
    <property type="evidence" value="ECO:0007669"/>
    <property type="project" value="InterPro"/>
</dbReference>
<evidence type="ECO:0000256" key="9">
    <source>
        <dbReference type="ARBA" id="ARBA00023157"/>
    </source>
</evidence>
<protein>
    <submittedName>
        <fullName evidence="13">Disulfide oxidoreductase</fullName>
    </submittedName>
</protein>
<keyword evidence="6 12" id="KW-1133">Transmembrane helix</keyword>
<reference evidence="13" key="1">
    <citation type="submission" date="2016-10" db="EMBL/GenBank/DDBJ databases">
        <authorList>
            <person name="See-Too W.S."/>
        </authorList>
    </citation>
    <scope>NUCLEOTIDE SEQUENCE [LARGE SCALE GENOMIC DNA]</scope>
    <source>
        <strain evidence="13">DSM 23997</strain>
    </source>
</reference>
<comment type="similarity">
    <text evidence="2">Belongs to the DsbB family. BdbC subfamily.</text>
</comment>
<evidence type="ECO:0000256" key="2">
    <source>
        <dbReference type="ARBA" id="ARBA00007602"/>
    </source>
</evidence>
<dbReference type="Pfam" id="PF02600">
    <property type="entry name" value="DsbB"/>
    <property type="match status" value="1"/>
</dbReference>
<feature type="transmembrane region" description="Helical" evidence="12">
    <location>
        <begin position="72"/>
        <end position="89"/>
    </location>
</feature>
<organism evidence="13 14">
    <name type="scientific">Planococcus plakortidis</name>
    <dbReference type="NCBI Taxonomy" id="1038856"/>
    <lineage>
        <taxon>Bacteria</taxon>
        <taxon>Bacillati</taxon>
        <taxon>Bacillota</taxon>
        <taxon>Bacilli</taxon>
        <taxon>Bacillales</taxon>
        <taxon>Caryophanaceae</taxon>
        <taxon>Planococcus</taxon>
    </lineage>
</organism>
<evidence type="ECO:0000256" key="8">
    <source>
        <dbReference type="ARBA" id="ARBA00023136"/>
    </source>
</evidence>
<name>A0A1C7EA30_9BACL</name>
<dbReference type="OrthoDB" id="158402at2"/>
<feature type="transmembrane region" description="Helical" evidence="12">
    <location>
        <begin position="12"/>
        <end position="33"/>
    </location>
</feature>
<evidence type="ECO:0000313" key="13">
    <source>
        <dbReference type="EMBL" id="ANU20531.1"/>
    </source>
</evidence>
<evidence type="ECO:0000256" key="4">
    <source>
        <dbReference type="ARBA" id="ARBA00022692"/>
    </source>
</evidence>
<evidence type="ECO:0000256" key="3">
    <source>
        <dbReference type="ARBA" id="ARBA00022448"/>
    </source>
</evidence>
<keyword evidence="7" id="KW-0560">Oxidoreductase</keyword>
<dbReference type="Proteomes" id="UP000092650">
    <property type="component" value="Chromosome"/>
</dbReference>
<dbReference type="EMBL" id="CP016539">
    <property type="protein sequence ID" value="ANU20531.1"/>
    <property type="molecule type" value="Genomic_DNA"/>
</dbReference>
<evidence type="ECO:0000256" key="1">
    <source>
        <dbReference type="ARBA" id="ARBA00004141"/>
    </source>
</evidence>
<dbReference type="PIRSF" id="PIRSF036659">
    <property type="entry name" value="BdbC"/>
    <property type="match status" value="1"/>
</dbReference>
<dbReference type="GO" id="GO:0006457">
    <property type="term" value="P:protein folding"/>
    <property type="evidence" value="ECO:0007669"/>
    <property type="project" value="InterPro"/>
</dbReference>
<keyword evidence="4 12" id="KW-0812">Transmembrane</keyword>